<dbReference type="Gene3D" id="2.40.160.20">
    <property type="match status" value="1"/>
</dbReference>
<gene>
    <name evidence="3" type="ORF">DIS18_10380</name>
</gene>
<organism evidence="3 4">
    <name type="scientific">Algibacter marinivivus</name>
    <dbReference type="NCBI Taxonomy" id="2100723"/>
    <lineage>
        <taxon>Bacteria</taxon>
        <taxon>Pseudomonadati</taxon>
        <taxon>Bacteroidota</taxon>
        <taxon>Flavobacteriia</taxon>
        <taxon>Flavobacteriales</taxon>
        <taxon>Flavobacteriaceae</taxon>
        <taxon>Algibacter</taxon>
    </lineage>
</organism>
<keyword evidence="4" id="KW-1185">Reference proteome</keyword>
<evidence type="ECO:0000313" key="4">
    <source>
        <dbReference type="Proteomes" id="UP000245375"/>
    </source>
</evidence>
<feature type="domain" description="Outer membrane protein beta-barrel" evidence="2">
    <location>
        <begin position="13"/>
        <end position="181"/>
    </location>
</feature>
<dbReference type="RefSeq" id="WP_109352991.1">
    <property type="nucleotide sequence ID" value="NZ_QFRI01000002.1"/>
</dbReference>
<proteinExistence type="predicted"/>
<reference evidence="3 4" key="1">
    <citation type="submission" date="2018-05" db="EMBL/GenBank/DDBJ databases">
        <title>Algibacter marinivivus sp. nov., isolated from sample around a algae.</title>
        <authorList>
            <person name="Zhong X."/>
        </authorList>
    </citation>
    <scope>NUCLEOTIDE SEQUENCE [LARGE SCALE GENOMIC DNA]</scope>
    <source>
        <strain evidence="3 4">ZY111</strain>
    </source>
</reference>
<name>A0A2U2X4C7_9FLAO</name>
<dbReference type="Pfam" id="PF13505">
    <property type="entry name" value="OMP_b-brl"/>
    <property type="match status" value="1"/>
</dbReference>
<evidence type="ECO:0000259" key="2">
    <source>
        <dbReference type="Pfam" id="PF13505"/>
    </source>
</evidence>
<reference evidence="4" key="2">
    <citation type="submission" date="2018-05" db="EMBL/GenBank/DDBJ databases">
        <title>Algibacter marinivivus sp. nov., isolated from sample around a algae.</title>
        <authorList>
            <person name="Lu D."/>
        </authorList>
    </citation>
    <scope>NUCLEOTIDE SEQUENCE [LARGE SCALE GENOMIC DNA]</scope>
    <source>
        <strain evidence="4">ZY111</strain>
    </source>
</reference>
<protein>
    <recommendedName>
        <fullName evidence="2">Outer membrane protein beta-barrel domain-containing protein</fullName>
    </recommendedName>
</protein>
<keyword evidence="1" id="KW-0732">Signal</keyword>
<dbReference type="InterPro" id="IPR011250">
    <property type="entry name" value="OMP/PagP_B-barrel"/>
</dbReference>
<dbReference type="OrthoDB" id="947434at2"/>
<accession>A0A2U2X4C7</accession>
<evidence type="ECO:0000313" key="3">
    <source>
        <dbReference type="EMBL" id="PWH82636.1"/>
    </source>
</evidence>
<dbReference type="SUPFAM" id="SSF56925">
    <property type="entry name" value="OMPA-like"/>
    <property type="match status" value="1"/>
</dbReference>
<dbReference type="InterPro" id="IPR027385">
    <property type="entry name" value="Beta-barrel_OMP"/>
</dbReference>
<dbReference type="AlphaFoldDB" id="A0A2U2X4C7"/>
<dbReference type="Proteomes" id="UP000245375">
    <property type="component" value="Unassembled WGS sequence"/>
</dbReference>
<dbReference type="EMBL" id="QFRI01000002">
    <property type="protein sequence ID" value="PWH82636.1"/>
    <property type="molecule type" value="Genomic_DNA"/>
</dbReference>
<evidence type="ECO:0000256" key="1">
    <source>
        <dbReference type="ARBA" id="ARBA00022729"/>
    </source>
</evidence>
<sequence>MRKTILIFKCIIGILSLQAQTEGEQQKDKKITFGLRTGYEFQANSSNLNYSLNLPYVSVFSNFRLSDNWSLQLELNLRSEKRERHFNNGSKESIDELYLTVPVLLKYHFSENFKVYAGTQVLSASLVNDISGLKKWNGFLGIEYHITEHLFLDARFRHGFEDIKLNNNFRDNRISLGIGYKL</sequence>
<reference evidence="4" key="3">
    <citation type="submission" date="2018-05" db="EMBL/GenBank/DDBJ databases">
        <authorList>
            <person name="Lu D."/>
        </authorList>
    </citation>
    <scope>NUCLEOTIDE SEQUENCE [LARGE SCALE GENOMIC DNA]</scope>
    <source>
        <strain evidence="4">ZY111</strain>
    </source>
</reference>
<comment type="caution">
    <text evidence="3">The sequence shown here is derived from an EMBL/GenBank/DDBJ whole genome shotgun (WGS) entry which is preliminary data.</text>
</comment>